<evidence type="ECO:0000313" key="3">
    <source>
        <dbReference type="Proteomes" id="UP001054945"/>
    </source>
</evidence>
<dbReference type="Proteomes" id="UP001054945">
    <property type="component" value="Unassembled WGS sequence"/>
</dbReference>
<evidence type="ECO:0000256" key="1">
    <source>
        <dbReference type="SAM" id="MobiDB-lite"/>
    </source>
</evidence>
<keyword evidence="3" id="KW-1185">Reference proteome</keyword>
<accession>A0AAV4Y2Z6</accession>
<feature type="region of interest" description="Disordered" evidence="1">
    <location>
        <begin position="44"/>
        <end position="63"/>
    </location>
</feature>
<feature type="compositionally biased region" description="Basic and acidic residues" evidence="1">
    <location>
        <begin position="46"/>
        <end position="62"/>
    </location>
</feature>
<comment type="caution">
    <text evidence="2">The sequence shown here is derived from an EMBL/GenBank/DDBJ whole genome shotgun (WGS) entry which is preliminary data.</text>
</comment>
<name>A0AAV4Y2Z6_CAEEX</name>
<dbReference type="EMBL" id="BPLR01001339">
    <property type="protein sequence ID" value="GIZ01712.1"/>
    <property type="molecule type" value="Genomic_DNA"/>
</dbReference>
<proteinExistence type="predicted"/>
<dbReference type="AlphaFoldDB" id="A0AAV4Y2Z6"/>
<gene>
    <name evidence="2" type="ORF">CEXT_754111</name>
</gene>
<reference evidence="2 3" key="1">
    <citation type="submission" date="2021-06" db="EMBL/GenBank/DDBJ databases">
        <title>Caerostris extrusa draft genome.</title>
        <authorList>
            <person name="Kono N."/>
            <person name="Arakawa K."/>
        </authorList>
    </citation>
    <scope>NUCLEOTIDE SEQUENCE [LARGE SCALE GENOMIC DNA]</scope>
</reference>
<evidence type="ECO:0000313" key="2">
    <source>
        <dbReference type="EMBL" id="GIZ01712.1"/>
    </source>
</evidence>
<organism evidence="2 3">
    <name type="scientific">Caerostris extrusa</name>
    <name type="common">Bark spider</name>
    <name type="synonym">Caerostris bankana</name>
    <dbReference type="NCBI Taxonomy" id="172846"/>
    <lineage>
        <taxon>Eukaryota</taxon>
        <taxon>Metazoa</taxon>
        <taxon>Ecdysozoa</taxon>
        <taxon>Arthropoda</taxon>
        <taxon>Chelicerata</taxon>
        <taxon>Arachnida</taxon>
        <taxon>Araneae</taxon>
        <taxon>Araneomorphae</taxon>
        <taxon>Entelegynae</taxon>
        <taxon>Araneoidea</taxon>
        <taxon>Araneidae</taxon>
        <taxon>Caerostris</taxon>
    </lineage>
</organism>
<sequence>MMSSYFYFGNVVFEYCTLCAKPAAVILLMCLLFDPQRIVRNSPKKTTVENHKSVSPEDDSRRTHQQNHGCWLLDLQCPDWLAMQYPILPPEAFPRRLNRHQARGAPPYELNHGWRNLCGVCDESLSLWWSVALSVAHTPCDDQTCYVVSLLHPPALLICGFLNISPPTPPGHCVPSTLPYSHSFIASCTAFHLRRRRRLIASGCWQSKSSPSASSAQGKKR</sequence>
<protein>
    <submittedName>
        <fullName evidence="2">Uncharacterized protein</fullName>
    </submittedName>
</protein>